<dbReference type="Proteomes" id="UP000636949">
    <property type="component" value="Unassembled WGS sequence"/>
</dbReference>
<keyword evidence="3" id="KW-1185">Reference proteome</keyword>
<proteinExistence type="predicted"/>
<dbReference type="PRINTS" id="PR01590">
    <property type="entry name" value="HTHFIS"/>
</dbReference>
<gene>
    <name evidence="2" type="ORF">GCM10010995_04200</name>
</gene>
<accession>A0A8J2Z2M4</accession>
<evidence type="ECO:0000313" key="2">
    <source>
        <dbReference type="EMBL" id="GGF90036.1"/>
    </source>
</evidence>
<sequence length="85" mass="9748">MSSNIERFIYAIAEMRYEEARRNPQDEPRFMLSLVTEEIERGLIEATLAYTGFHLSNTAEVLGISPATLKAKIKKYDIFVLDFSS</sequence>
<dbReference type="GO" id="GO:0043565">
    <property type="term" value="F:sequence-specific DNA binding"/>
    <property type="evidence" value="ECO:0007669"/>
    <property type="project" value="InterPro"/>
</dbReference>
<comment type="caution">
    <text evidence="2">The sequence shown here is derived from an EMBL/GenBank/DDBJ whole genome shotgun (WGS) entry which is preliminary data.</text>
</comment>
<evidence type="ECO:0000313" key="3">
    <source>
        <dbReference type="Proteomes" id="UP000636949"/>
    </source>
</evidence>
<dbReference type="AlphaFoldDB" id="A0A8J2Z2M4"/>
<dbReference type="EMBL" id="BMJS01000002">
    <property type="protein sequence ID" value="GGF90036.1"/>
    <property type="molecule type" value="Genomic_DNA"/>
</dbReference>
<organism evidence="2 3">
    <name type="scientific">Cysteiniphilum litorale</name>
    <dbReference type="NCBI Taxonomy" id="2056700"/>
    <lineage>
        <taxon>Bacteria</taxon>
        <taxon>Pseudomonadati</taxon>
        <taxon>Pseudomonadota</taxon>
        <taxon>Gammaproteobacteria</taxon>
        <taxon>Thiotrichales</taxon>
        <taxon>Fastidiosibacteraceae</taxon>
        <taxon>Cysteiniphilum</taxon>
    </lineage>
</organism>
<dbReference type="Pfam" id="PF02954">
    <property type="entry name" value="HTH_8"/>
    <property type="match status" value="1"/>
</dbReference>
<reference evidence="2" key="1">
    <citation type="journal article" date="2014" name="Int. J. Syst. Evol. Microbiol.">
        <title>Complete genome sequence of Corynebacterium casei LMG S-19264T (=DSM 44701T), isolated from a smear-ripened cheese.</title>
        <authorList>
            <consortium name="US DOE Joint Genome Institute (JGI-PGF)"/>
            <person name="Walter F."/>
            <person name="Albersmeier A."/>
            <person name="Kalinowski J."/>
            <person name="Ruckert C."/>
        </authorList>
    </citation>
    <scope>NUCLEOTIDE SEQUENCE</scope>
    <source>
        <strain evidence="2">CGMCC 1.15758</strain>
    </source>
</reference>
<dbReference type="Gene3D" id="1.10.10.60">
    <property type="entry name" value="Homeodomain-like"/>
    <property type="match status" value="1"/>
</dbReference>
<reference evidence="2" key="2">
    <citation type="submission" date="2020-09" db="EMBL/GenBank/DDBJ databases">
        <authorList>
            <person name="Sun Q."/>
            <person name="Zhou Y."/>
        </authorList>
    </citation>
    <scope>NUCLEOTIDE SEQUENCE</scope>
    <source>
        <strain evidence="2">CGMCC 1.15758</strain>
    </source>
</reference>
<dbReference type="OrthoDB" id="5624883at2"/>
<name>A0A8J2Z2M4_9GAMM</name>
<dbReference type="InterPro" id="IPR009057">
    <property type="entry name" value="Homeodomain-like_sf"/>
</dbReference>
<feature type="domain" description="DNA binding HTH" evidence="1">
    <location>
        <begin position="37"/>
        <end position="76"/>
    </location>
</feature>
<dbReference type="InterPro" id="IPR002197">
    <property type="entry name" value="HTH_Fis"/>
</dbReference>
<dbReference type="SUPFAM" id="SSF46689">
    <property type="entry name" value="Homeodomain-like"/>
    <property type="match status" value="1"/>
</dbReference>
<evidence type="ECO:0000259" key="1">
    <source>
        <dbReference type="Pfam" id="PF02954"/>
    </source>
</evidence>
<dbReference type="RefSeq" id="WP_117001517.1">
    <property type="nucleotide sequence ID" value="NZ_BMJS01000002.1"/>
</dbReference>
<protein>
    <recommendedName>
        <fullName evidence="1">DNA binding HTH domain-containing protein</fullName>
    </recommendedName>
</protein>